<name>A0ABN2LDK9_9MICO</name>
<accession>A0ABN2LDK9</accession>
<evidence type="ECO:0000313" key="3">
    <source>
        <dbReference type="Proteomes" id="UP001500851"/>
    </source>
</evidence>
<dbReference type="Proteomes" id="UP001500851">
    <property type="component" value="Unassembled WGS sequence"/>
</dbReference>
<dbReference type="InterPro" id="IPR032466">
    <property type="entry name" value="Metal_Hydrolase"/>
</dbReference>
<dbReference type="InterPro" id="IPR013108">
    <property type="entry name" value="Amidohydro_3"/>
</dbReference>
<dbReference type="PANTHER" id="PTHR22642:SF2">
    <property type="entry name" value="PROTEIN LONG AFTER FAR-RED 3"/>
    <property type="match status" value="1"/>
</dbReference>
<dbReference type="EMBL" id="BAAAOB010000001">
    <property type="protein sequence ID" value="GAA1785117.1"/>
    <property type="molecule type" value="Genomic_DNA"/>
</dbReference>
<dbReference type="SUPFAM" id="SSF51556">
    <property type="entry name" value="Metallo-dependent hydrolases"/>
    <property type="match status" value="1"/>
</dbReference>
<dbReference type="InterPro" id="IPR011059">
    <property type="entry name" value="Metal-dep_hydrolase_composite"/>
</dbReference>
<reference evidence="2 3" key="1">
    <citation type="journal article" date="2019" name="Int. J. Syst. Evol. Microbiol.">
        <title>The Global Catalogue of Microorganisms (GCM) 10K type strain sequencing project: providing services to taxonomists for standard genome sequencing and annotation.</title>
        <authorList>
            <consortium name="The Broad Institute Genomics Platform"/>
            <consortium name="The Broad Institute Genome Sequencing Center for Infectious Disease"/>
            <person name="Wu L."/>
            <person name="Ma J."/>
        </authorList>
    </citation>
    <scope>NUCLEOTIDE SEQUENCE [LARGE SCALE GENOMIC DNA]</scope>
    <source>
        <strain evidence="2 3">JCM 14736</strain>
    </source>
</reference>
<sequence>MTGIGASASAEHAELVLQGGPVLVMDAAGSRADAVAVAGGRILAVGTRDDVAPLIGAATRVIELDGRAVLPGINDSHLHATWLGARWPHTFFGGHADGAQIEGVLTGDRAARRAAILRAGELLSSFGITSLTEPGIGPGEDDGETGCFAGEVLDVYRELAEAGELRQRVTLLGLYGILDGPSRLDVVTAGITELVDAQGGSDPEWLRIAGIKIFGDLIPLSKQAWSSRPYDDGTHGGLLVEGETLEAQAEALREMVRAGHRACLQVGVHATGDRTIEVVLDAVASAADEPGAPHPRDLGHYVIHGDLATPEQVARIAELGMWFNSQPGIAVTTADWMAGVLGADVAPWPYAVALDAGVLVLSSDAPILAPDWRETVAAAEAWIRRGGAPADPAAAAARLHGLLRAHTAVPAQQDRAADWKGTVEAGKVADLVVLAQDPFAVGAAGLPGVEIDLTVLDGNVVFERES</sequence>
<dbReference type="Gene3D" id="3.20.20.140">
    <property type="entry name" value="Metal-dependent hydrolases"/>
    <property type="match status" value="1"/>
</dbReference>
<evidence type="ECO:0000313" key="2">
    <source>
        <dbReference type="EMBL" id="GAA1785117.1"/>
    </source>
</evidence>
<proteinExistence type="predicted"/>
<protein>
    <recommendedName>
        <fullName evidence="1">Amidohydrolase 3 domain-containing protein</fullName>
    </recommendedName>
</protein>
<dbReference type="PANTHER" id="PTHR22642">
    <property type="entry name" value="IMIDAZOLONEPROPIONASE"/>
    <property type="match status" value="1"/>
</dbReference>
<evidence type="ECO:0000259" key="1">
    <source>
        <dbReference type="Pfam" id="PF07969"/>
    </source>
</evidence>
<comment type="caution">
    <text evidence="2">The sequence shown here is derived from an EMBL/GenBank/DDBJ whole genome shotgun (WGS) entry which is preliminary data.</text>
</comment>
<dbReference type="SUPFAM" id="SSF51338">
    <property type="entry name" value="Composite domain of metallo-dependent hydrolases"/>
    <property type="match status" value="1"/>
</dbReference>
<gene>
    <name evidence="2" type="ORF">GCM10009768_12510</name>
</gene>
<dbReference type="Pfam" id="PF07969">
    <property type="entry name" value="Amidohydro_3"/>
    <property type="match status" value="1"/>
</dbReference>
<feature type="domain" description="Amidohydrolase 3" evidence="1">
    <location>
        <begin position="97"/>
        <end position="462"/>
    </location>
</feature>
<organism evidence="2 3">
    <name type="scientific">Leucobacter iarius</name>
    <dbReference type="NCBI Taxonomy" id="333963"/>
    <lineage>
        <taxon>Bacteria</taxon>
        <taxon>Bacillati</taxon>
        <taxon>Actinomycetota</taxon>
        <taxon>Actinomycetes</taxon>
        <taxon>Micrococcales</taxon>
        <taxon>Microbacteriaceae</taxon>
        <taxon>Leucobacter</taxon>
    </lineage>
</organism>
<dbReference type="Gene3D" id="2.30.40.10">
    <property type="entry name" value="Urease, subunit C, domain 1"/>
    <property type="match status" value="2"/>
</dbReference>
<keyword evidence="3" id="KW-1185">Reference proteome</keyword>
<dbReference type="RefSeq" id="WP_344030658.1">
    <property type="nucleotide sequence ID" value="NZ_BAAAOB010000001.1"/>
</dbReference>